<evidence type="ECO:0000313" key="1">
    <source>
        <dbReference type="EMBL" id="MFC5910600.1"/>
    </source>
</evidence>
<dbReference type="Proteomes" id="UP001596174">
    <property type="component" value="Unassembled WGS sequence"/>
</dbReference>
<keyword evidence="2" id="KW-1185">Reference proteome</keyword>
<comment type="caution">
    <text evidence="1">The sequence shown here is derived from an EMBL/GenBank/DDBJ whole genome shotgun (WGS) entry which is preliminary data.</text>
</comment>
<dbReference type="EMBL" id="JBHSQJ010000122">
    <property type="protein sequence ID" value="MFC5910600.1"/>
    <property type="molecule type" value="Genomic_DNA"/>
</dbReference>
<proteinExistence type="predicted"/>
<accession>A0ABW1G9I1</accession>
<protein>
    <recommendedName>
        <fullName evidence="3">ABM domain-containing protein</fullName>
    </recommendedName>
</protein>
<evidence type="ECO:0000313" key="2">
    <source>
        <dbReference type="Proteomes" id="UP001596174"/>
    </source>
</evidence>
<name>A0ABW1G9I1_9ACTN</name>
<organism evidence="1 2">
    <name type="scientific">Streptacidiphilus monticola</name>
    <dbReference type="NCBI Taxonomy" id="2161674"/>
    <lineage>
        <taxon>Bacteria</taxon>
        <taxon>Bacillati</taxon>
        <taxon>Actinomycetota</taxon>
        <taxon>Actinomycetes</taxon>
        <taxon>Kitasatosporales</taxon>
        <taxon>Streptomycetaceae</taxon>
        <taxon>Streptacidiphilus</taxon>
    </lineage>
</organism>
<reference evidence="2" key="1">
    <citation type="journal article" date="2019" name="Int. J. Syst. Evol. Microbiol.">
        <title>The Global Catalogue of Microorganisms (GCM) 10K type strain sequencing project: providing services to taxonomists for standard genome sequencing and annotation.</title>
        <authorList>
            <consortium name="The Broad Institute Genomics Platform"/>
            <consortium name="The Broad Institute Genome Sequencing Center for Infectious Disease"/>
            <person name="Wu L."/>
            <person name="Ma J."/>
        </authorList>
    </citation>
    <scope>NUCLEOTIDE SEQUENCE [LARGE SCALE GENOMIC DNA]</scope>
    <source>
        <strain evidence="2">JCM 4816</strain>
    </source>
</reference>
<evidence type="ECO:0008006" key="3">
    <source>
        <dbReference type="Google" id="ProtNLM"/>
    </source>
</evidence>
<dbReference type="RefSeq" id="WP_380588048.1">
    <property type="nucleotide sequence ID" value="NZ_JBHSQJ010000122.1"/>
</dbReference>
<sequence length="101" mass="11347">MSVVMTMHWPEITSDLYQAALSAVRWEEEPPQGAELHVSWFGGDGFHVVDVWQSQEDFERFVTERLDPVVREKLGVTSNPVVEYSPLNRRFVAPGVTGASG</sequence>
<gene>
    <name evidence="1" type="ORF">ACFP3V_25710</name>
</gene>